<evidence type="ECO:0000259" key="4">
    <source>
        <dbReference type="Pfam" id="PF23598"/>
    </source>
</evidence>
<dbReference type="Gene3D" id="1.10.10.10">
    <property type="entry name" value="Winged helix-like DNA-binding domain superfamily/Winged helix DNA-binding domain"/>
    <property type="match status" value="1"/>
</dbReference>
<dbReference type="Pfam" id="PF23559">
    <property type="entry name" value="WHD_DRP"/>
    <property type="match status" value="1"/>
</dbReference>
<name>A0A3B6PDU5_WHEAT</name>
<dbReference type="Pfam" id="PF23598">
    <property type="entry name" value="LRR_14"/>
    <property type="match status" value="1"/>
</dbReference>
<dbReference type="OMA" id="RCAQMED"/>
<dbReference type="PANTHER" id="PTHR23155:SF906">
    <property type="entry name" value="OS08G0205100 PROTEIN"/>
    <property type="match status" value="1"/>
</dbReference>
<keyword evidence="6" id="KW-1185">Reference proteome</keyword>
<dbReference type="AlphaFoldDB" id="A0A3B6PDU5"/>
<dbReference type="Proteomes" id="UP000019116">
    <property type="component" value="Chromosome 6B"/>
</dbReference>
<dbReference type="GO" id="GO:0043531">
    <property type="term" value="F:ADP binding"/>
    <property type="evidence" value="ECO:0007669"/>
    <property type="project" value="InterPro"/>
</dbReference>
<dbReference type="PANTHER" id="PTHR23155">
    <property type="entry name" value="DISEASE RESISTANCE PROTEIN RP"/>
    <property type="match status" value="1"/>
</dbReference>
<reference evidence="5" key="2">
    <citation type="submission" date="2018-10" db="UniProtKB">
        <authorList>
            <consortium name="EnsemblPlants"/>
        </authorList>
    </citation>
    <scope>IDENTIFICATION</scope>
</reference>
<dbReference type="InterPro" id="IPR044974">
    <property type="entry name" value="Disease_R_plants"/>
</dbReference>
<evidence type="ECO:0000259" key="3">
    <source>
        <dbReference type="Pfam" id="PF23559"/>
    </source>
</evidence>
<proteinExistence type="predicted"/>
<dbReference type="EnsemblPlants" id="TraesCS6B02G043500.1">
    <property type="protein sequence ID" value="TraesCS6B02G043500.1.cds1"/>
    <property type="gene ID" value="TraesCS6B02G043500"/>
</dbReference>
<feature type="domain" description="Disease resistance protein winged helix" evidence="3">
    <location>
        <begin position="108"/>
        <end position="177"/>
    </location>
</feature>
<dbReference type="InterPro" id="IPR042197">
    <property type="entry name" value="Apaf_helical"/>
</dbReference>
<organism evidence="5">
    <name type="scientific">Triticum aestivum</name>
    <name type="common">Wheat</name>
    <dbReference type="NCBI Taxonomy" id="4565"/>
    <lineage>
        <taxon>Eukaryota</taxon>
        <taxon>Viridiplantae</taxon>
        <taxon>Streptophyta</taxon>
        <taxon>Embryophyta</taxon>
        <taxon>Tracheophyta</taxon>
        <taxon>Spermatophyta</taxon>
        <taxon>Magnoliopsida</taxon>
        <taxon>Liliopsida</taxon>
        <taxon>Poales</taxon>
        <taxon>Poaceae</taxon>
        <taxon>BOP clade</taxon>
        <taxon>Pooideae</taxon>
        <taxon>Triticodae</taxon>
        <taxon>Triticeae</taxon>
        <taxon>Triticinae</taxon>
        <taxon>Triticum</taxon>
    </lineage>
</organism>
<keyword evidence="2" id="KW-0611">Plant defense</keyword>
<dbReference type="Gramene" id="TraesKAR6B01G0020770.1">
    <property type="protein sequence ID" value="cds.TraesKAR6B01G0020770.1"/>
    <property type="gene ID" value="TraesKAR6B01G0020770"/>
</dbReference>
<dbReference type="Gramene" id="TraesSYM6B03G03374760.1">
    <property type="protein sequence ID" value="TraesSYM6B03G03374760.1.CDS1"/>
    <property type="gene ID" value="TraesSYM6B03G03374760"/>
</dbReference>
<dbReference type="Gramene" id="TraesCS6B02G043500.1">
    <property type="protein sequence ID" value="TraesCS6B02G043500.1.cds1"/>
    <property type="gene ID" value="TraesCS6B02G043500"/>
</dbReference>
<dbReference type="Gene3D" id="3.80.10.10">
    <property type="entry name" value="Ribonuclease Inhibitor"/>
    <property type="match status" value="1"/>
</dbReference>
<dbReference type="GO" id="GO:0042742">
    <property type="term" value="P:defense response to bacterium"/>
    <property type="evidence" value="ECO:0007669"/>
    <property type="project" value="UniProtKB-ARBA"/>
</dbReference>
<protein>
    <submittedName>
        <fullName evidence="5">Uncharacterized protein</fullName>
    </submittedName>
</protein>
<dbReference type="OrthoDB" id="607034at2759"/>
<dbReference type="InterPro" id="IPR032675">
    <property type="entry name" value="LRR_dom_sf"/>
</dbReference>
<sequence>MKPLKEEDSRRLFFSRVSRPENVCLPQFKEVSAQILKKCGGLPLAIITIAGLLASREARPLSEWESIKNSLGAKSATIPILEEMRGILNLSYMHLPVYLRPCFLYLGMYPEDRLILTDDPVRQWIAEGFVCSSHGADLDDVAESYFNELVNRSLIQPIDTCHGKVVTCRVHDMMLDLTLSKSKEDNFINVAYNYEDMVRSCNSEYKVRRLSLQSCVGGAKSEALATSMAHVRSYARWPKSQYTPPLSQFKYLRVLAFESPHGLETTVDLTAIGHLILLRDLNVSAPGEVIALPTEIQGLVHLLTLVIDCKRAQSFPLDISCLANLLHLVLPYGVGLPEGIKKMKSIRTLKCWDMSESSLEDIKGLGELTNLKELHLSTWSKCFTLEQEDALVSSLRMLQGLKGIGWTQGCSAPDNKIVELIRGGTRCAQMED</sequence>
<dbReference type="Gramene" id="TraesWEE_scaffold_014053_01G000100.1">
    <property type="protein sequence ID" value="TraesWEE_scaffold_014053_01G000100.1"/>
    <property type="gene ID" value="TraesWEE_scaffold_014053_01G000100"/>
</dbReference>
<evidence type="ECO:0000313" key="6">
    <source>
        <dbReference type="Proteomes" id="UP000019116"/>
    </source>
</evidence>
<dbReference type="Gene3D" id="1.10.8.430">
    <property type="entry name" value="Helical domain of apoptotic protease-activating factors"/>
    <property type="match status" value="1"/>
</dbReference>
<evidence type="ECO:0000256" key="1">
    <source>
        <dbReference type="ARBA" id="ARBA00022737"/>
    </source>
</evidence>
<reference evidence="5" key="1">
    <citation type="submission" date="2018-08" db="EMBL/GenBank/DDBJ databases">
        <authorList>
            <person name="Rossello M."/>
        </authorList>
    </citation>
    <scope>NUCLEOTIDE SEQUENCE [LARGE SCALE GENOMIC DNA]</scope>
    <source>
        <strain evidence="5">cv. Chinese Spring</strain>
    </source>
</reference>
<dbReference type="STRING" id="4565.A0A3B6PDU5"/>
<dbReference type="InterPro" id="IPR055414">
    <property type="entry name" value="LRR_R13L4/SHOC2-like"/>
</dbReference>
<keyword evidence="1" id="KW-0677">Repeat</keyword>
<dbReference type="GO" id="GO:0009626">
    <property type="term" value="P:plant-type hypersensitive response"/>
    <property type="evidence" value="ECO:0007669"/>
    <property type="project" value="UniProtKB-ARBA"/>
</dbReference>
<dbReference type="Gramene" id="TraesJUL6B03G03458850.1">
    <property type="protein sequence ID" value="TraesJUL6B03G03458850.1.CDS1"/>
    <property type="gene ID" value="TraesJUL6B03G03458850"/>
</dbReference>
<dbReference type="InterPro" id="IPR027417">
    <property type="entry name" value="P-loop_NTPase"/>
</dbReference>
<dbReference type="Gramene" id="TraesNOR6B03G03464910.1">
    <property type="protein sequence ID" value="TraesNOR6B03G03464910.1.CDS1"/>
    <property type="gene ID" value="TraesNOR6B03G03464910"/>
</dbReference>
<dbReference type="Gramene" id="TraesCLE_scaffold_118839_01G000200.1">
    <property type="protein sequence ID" value="TraesCLE_scaffold_118839_01G000200.1"/>
    <property type="gene ID" value="TraesCLE_scaffold_118839_01G000200"/>
</dbReference>
<dbReference type="GO" id="GO:0002758">
    <property type="term" value="P:innate immune response-activating signaling pathway"/>
    <property type="evidence" value="ECO:0007669"/>
    <property type="project" value="UniProtKB-ARBA"/>
</dbReference>
<dbReference type="InterPro" id="IPR036388">
    <property type="entry name" value="WH-like_DNA-bd_sf"/>
</dbReference>
<dbReference type="SUPFAM" id="SSF52540">
    <property type="entry name" value="P-loop containing nucleoside triphosphate hydrolases"/>
    <property type="match status" value="1"/>
</dbReference>
<evidence type="ECO:0000313" key="5">
    <source>
        <dbReference type="EnsemblPlants" id="TraesCS6B02G043500.1.cds1"/>
    </source>
</evidence>
<feature type="domain" description="Disease resistance R13L4/SHOC-2-like LRR" evidence="4">
    <location>
        <begin position="230"/>
        <end position="405"/>
    </location>
</feature>
<evidence type="ECO:0000256" key="2">
    <source>
        <dbReference type="ARBA" id="ARBA00022821"/>
    </source>
</evidence>
<dbReference type="SUPFAM" id="SSF52058">
    <property type="entry name" value="L domain-like"/>
    <property type="match status" value="1"/>
</dbReference>
<accession>A0A3B6PDU5</accession>
<dbReference type="SMR" id="A0A3B6PDU5"/>
<dbReference type="InterPro" id="IPR058922">
    <property type="entry name" value="WHD_DRP"/>
</dbReference>
<dbReference type="Gramene" id="TraesCS6B03G0101400.1">
    <property type="protein sequence ID" value="TraesCS6B03G0101400.1.CDS1"/>
    <property type="gene ID" value="TraesCS6B03G0101400"/>
</dbReference>
<dbReference type="FunFam" id="1.10.10.10:FF:000322">
    <property type="entry name" value="Probable disease resistance protein At1g63360"/>
    <property type="match status" value="1"/>
</dbReference>